<dbReference type="EMBL" id="CP019948">
    <property type="protein sequence ID" value="ARN81018.1"/>
    <property type="molecule type" value="Genomic_DNA"/>
</dbReference>
<evidence type="ECO:0000313" key="2">
    <source>
        <dbReference type="Proteomes" id="UP000193978"/>
    </source>
</evidence>
<keyword evidence="2" id="KW-1185">Reference proteome</keyword>
<reference evidence="1 2" key="1">
    <citation type="submission" date="2017-02" db="EMBL/GenBank/DDBJ databases">
        <authorList>
            <person name="Peterson S.W."/>
        </authorList>
    </citation>
    <scope>NUCLEOTIDE SEQUENCE [LARGE SCALE GENOMIC DNA]</scope>
    <source>
        <strain evidence="1 2">S285</strain>
    </source>
</reference>
<dbReference type="Proteomes" id="UP000193978">
    <property type="component" value="Chromosome"/>
</dbReference>
<accession>A0A1W6MTV3</accession>
<dbReference type="OrthoDB" id="8444916at2"/>
<evidence type="ECO:0008006" key="3">
    <source>
        <dbReference type="Google" id="ProtNLM"/>
    </source>
</evidence>
<dbReference type="STRING" id="655015.B1812_07960"/>
<organism evidence="1 2">
    <name type="scientific">Methylocystis bryophila</name>
    <dbReference type="NCBI Taxonomy" id="655015"/>
    <lineage>
        <taxon>Bacteria</taxon>
        <taxon>Pseudomonadati</taxon>
        <taxon>Pseudomonadota</taxon>
        <taxon>Alphaproteobacteria</taxon>
        <taxon>Hyphomicrobiales</taxon>
        <taxon>Methylocystaceae</taxon>
        <taxon>Methylocystis</taxon>
    </lineage>
</organism>
<proteinExistence type="predicted"/>
<protein>
    <recommendedName>
        <fullName evidence="3">N-acetyltransferase domain-containing protein</fullName>
    </recommendedName>
</protein>
<evidence type="ECO:0000313" key="1">
    <source>
        <dbReference type="EMBL" id="ARN81018.1"/>
    </source>
</evidence>
<dbReference type="RefSeq" id="WP_085771106.1">
    <property type="nucleotide sequence ID" value="NZ_AP027149.1"/>
</dbReference>
<dbReference type="AlphaFoldDB" id="A0A1W6MTV3"/>
<dbReference type="KEGG" id="mbry:B1812_07960"/>
<name>A0A1W6MTV3_9HYPH</name>
<gene>
    <name evidence="1" type="ORF">B1812_07960</name>
</gene>
<sequence length="161" mass="17270">MSELVHREASLYDIEEIWGLLRDVAADISLPLSSAAEQELALTRVMQCLSDERSGVVVGPDKKILGVLLAQRDLLDLALIKKETLNVCIVAVAQSPLRAEALSLLLQTLVSRGAAIYASVSADDKQGLADALKENGFAPLESESKQTIYKWEPPASAAKAA</sequence>